<evidence type="ECO:0000313" key="2">
    <source>
        <dbReference type="Proteomes" id="UP000189229"/>
    </source>
</evidence>
<dbReference type="EMBL" id="MVBM01000013">
    <property type="protein sequence ID" value="OOK64146.1"/>
    <property type="molecule type" value="Genomic_DNA"/>
</dbReference>
<evidence type="ECO:0000313" key="1">
    <source>
        <dbReference type="EMBL" id="OOK64146.1"/>
    </source>
</evidence>
<protein>
    <submittedName>
        <fullName evidence="1">Uncharacterized protein</fullName>
    </submittedName>
</protein>
<gene>
    <name evidence="1" type="ORF">BZL30_9268</name>
</gene>
<sequence length="41" mass="4105">MPLLEVDGAAAQAAAFIGSSAMALSAPTAGCGWHGWTSRSR</sequence>
<reference evidence="1 2" key="1">
    <citation type="submission" date="2017-02" db="EMBL/GenBank/DDBJ databases">
        <title>Complete genome sequences of Mycobacterium kansasii strains isolated from rhesus macaques.</title>
        <authorList>
            <person name="Panda A."/>
            <person name="Nagaraj S."/>
            <person name="Zhao X."/>
            <person name="Tettelin H."/>
            <person name="Detolla L.J."/>
        </authorList>
    </citation>
    <scope>NUCLEOTIDE SEQUENCE [LARGE SCALE GENOMIC DNA]</scope>
    <source>
        <strain evidence="1 2">11-3813</strain>
    </source>
</reference>
<proteinExistence type="predicted"/>
<name>A0A1V3WCK2_MYCKA</name>
<accession>A0A1V3WCK2</accession>
<dbReference type="AlphaFoldDB" id="A0A1V3WCK2"/>
<dbReference type="Proteomes" id="UP000189229">
    <property type="component" value="Unassembled WGS sequence"/>
</dbReference>
<organism evidence="1 2">
    <name type="scientific">Mycobacterium kansasii</name>
    <dbReference type="NCBI Taxonomy" id="1768"/>
    <lineage>
        <taxon>Bacteria</taxon>
        <taxon>Bacillati</taxon>
        <taxon>Actinomycetota</taxon>
        <taxon>Actinomycetes</taxon>
        <taxon>Mycobacteriales</taxon>
        <taxon>Mycobacteriaceae</taxon>
        <taxon>Mycobacterium</taxon>
    </lineage>
</organism>
<comment type="caution">
    <text evidence="1">The sequence shown here is derived from an EMBL/GenBank/DDBJ whole genome shotgun (WGS) entry which is preliminary data.</text>
</comment>